<keyword evidence="3" id="KW-1185">Reference proteome</keyword>
<dbReference type="Pfam" id="PF00881">
    <property type="entry name" value="Nitroreductase"/>
    <property type="match status" value="1"/>
</dbReference>
<evidence type="ECO:0000313" key="3">
    <source>
        <dbReference type="Proteomes" id="UP001169027"/>
    </source>
</evidence>
<gene>
    <name evidence="2" type="ORF">Q2T77_18970</name>
</gene>
<dbReference type="EMBL" id="JAUKVY010000013">
    <property type="protein sequence ID" value="MDO1534375.1"/>
    <property type="molecule type" value="Genomic_DNA"/>
</dbReference>
<dbReference type="PANTHER" id="PTHR43745">
    <property type="entry name" value="NITROREDUCTASE MJ1384-RELATED"/>
    <property type="match status" value="1"/>
</dbReference>
<dbReference type="InterPro" id="IPR000415">
    <property type="entry name" value="Nitroreductase-like"/>
</dbReference>
<dbReference type="Proteomes" id="UP001169027">
    <property type="component" value="Unassembled WGS sequence"/>
</dbReference>
<accession>A0ABT8S6J8</accession>
<dbReference type="PANTHER" id="PTHR43745:SF2">
    <property type="entry name" value="NITROREDUCTASE MJ1384-RELATED"/>
    <property type="match status" value="1"/>
</dbReference>
<sequence length="202" mass="21833">MSTLPLNLETDDFKLPAPAMPAQATLDQVLKRRHSTRSFRPDPIPPAALSALLWAASGVNREQVGGRTAPSARDWKEVDVYAVLAEGTYRYDPRTNRLLLVSPEDLRSATGVQDFVAQAPLNLVYVAELDRMVDAASEDRPFLAGADTGFMAQNVYLCCAALGLGTVVRALIDRRRLAQALGLPPNQRITLAQSVGYAAATA</sequence>
<evidence type="ECO:0000313" key="2">
    <source>
        <dbReference type="EMBL" id="MDO1534375.1"/>
    </source>
</evidence>
<dbReference type="InterPro" id="IPR052544">
    <property type="entry name" value="Bacteriocin_Proc_Enz"/>
</dbReference>
<feature type="domain" description="Nitroreductase" evidence="1">
    <location>
        <begin position="30"/>
        <end position="197"/>
    </location>
</feature>
<dbReference type="Gene3D" id="3.40.109.10">
    <property type="entry name" value="NADH Oxidase"/>
    <property type="match status" value="1"/>
</dbReference>
<organism evidence="2 3">
    <name type="scientific">Variovorax ginsengisoli</name>
    <dbReference type="NCBI Taxonomy" id="363844"/>
    <lineage>
        <taxon>Bacteria</taxon>
        <taxon>Pseudomonadati</taxon>
        <taxon>Pseudomonadota</taxon>
        <taxon>Betaproteobacteria</taxon>
        <taxon>Burkholderiales</taxon>
        <taxon>Comamonadaceae</taxon>
        <taxon>Variovorax</taxon>
    </lineage>
</organism>
<dbReference type="CDD" id="cd02142">
    <property type="entry name" value="McbC_SagB-like_oxidoreductase"/>
    <property type="match status" value="1"/>
</dbReference>
<comment type="caution">
    <text evidence="2">The sequence shown here is derived from an EMBL/GenBank/DDBJ whole genome shotgun (WGS) entry which is preliminary data.</text>
</comment>
<proteinExistence type="predicted"/>
<protein>
    <submittedName>
        <fullName evidence="2">Nitroreductase family protein</fullName>
    </submittedName>
</protein>
<evidence type="ECO:0000259" key="1">
    <source>
        <dbReference type="Pfam" id="PF00881"/>
    </source>
</evidence>
<name>A0ABT8S6J8_9BURK</name>
<reference evidence="2" key="1">
    <citation type="submission" date="2023-06" db="EMBL/GenBank/DDBJ databases">
        <authorList>
            <person name="Jiang Y."/>
            <person name="Liu Q."/>
        </authorList>
    </citation>
    <scope>NUCLEOTIDE SEQUENCE</scope>
    <source>
        <strain evidence="2">CGMCC 1.12090</strain>
    </source>
</reference>
<dbReference type="InterPro" id="IPR029479">
    <property type="entry name" value="Nitroreductase"/>
</dbReference>
<dbReference type="SUPFAM" id="SSF55469">
    <property type="entry name" value="FMN-dependent nitroreductase-like"/>
    <property type="match status" value="1"/>
</dbReference>
<dbReference type="RefSeq" id="WP_301811975.1">
    <property type="nucleotide sequence ID" value="NZ_JAUJZH010000013.1"/>
</dbReference>